<dbReference type="EC" id="2.7.7.7" evidence="2"/>
<proteinExistence type="inferred from homology"/>
<feature type="compositionally biased region" description="Polar residues" evidence="9">
    <location>
        <begin position="39"/>
        <end position="49"/>
    </location>
</feature>
<evidence type="ECO:0000256" key="8">
    <source>
        <dbReference type="ARBA" id="ARBA00049244"/>
    </source>
</evidence>
<dbReference type="GO" id="GO:0003677">
    <property type="term" value="F:DNA binding"/>
    <property type="evidence" value="ECO:0007669"/>
    <property type="project" value="UniProtKB-KW"/>
</dbReference>
<gene>
    <name evidence="11" type="ordered locus">mlr4683</name>
</gene>
<evidence type="ECO:0000313" key="11">
    <source>
        <dbReference type="EMBL" id="BAB51281.1"/>
    </source>
</evidence>
<feature type="domain" description="DNA-directed DNA polymerase family B mitochondria/virus" evidence="10">
    <location>
        <begin position="374"/>
        <end position="557"/>
    </location>
</feature>
<keyword evidence="7" id="KW-0238">DNA-binding</keyword>
<dbReference type="RefSeq" id="WP_010912623.1">
    <property type="nucleotide sequence ID" value="NC_002678.2"/>
</dbReference>
<dbReference type="GO" id="GO:0000166">
    <property type="term" value="F:nucleotide binding"/>
    <property type="evidence" value="ECO:0007669"/>
    <property type="project" value="InterPro"/>
</dbReference>
<evidence type="ECO:0000256" key="2">
    <source>
        <dbReference type="ARBA" id="ARBA00012417"/>
    </source>
</evidence>
<dbReference type="GO" id="GO:0003887">
    <property type="term" value="F:DNA-directed DNA polymerase activity"/>
    <property type="evidence" value="ECO:0007669"/>
    <property type="project" value="UniProtKB-KW"/>
</dbReference>
<comment type="catalytic activity">
    <reaction evidence="8">
        <text>DNA(n) + a 2'-deoxyribonucleoside 5'-triphosphate = DNA(n+1) + diphosphate</text>
        <dbReference type="Rhea" id="RHEA:22508"/>
        <dbReference type="Rhea" id="RHEA-COMP:17339"/>
        <dbReference type="Rhea" id="RHEA-COMP:17340"/>
        <dbReference type="ChEBI" id="CHEBI:33019"/>
        <dbReference type="ChEBI" id="CHEBI:61560"/>
        <dbReference type="ChEBI" id="CHEBI:173112"/>
        <dbReference type="EC" id="2.7.7.7"/>
    </reaction>
</comment>
<evidence type="ECO:0000256" key="4">
    <source>
        <dbReference type="ARBA" id="ARBA00022695"/>
    </source>
</evidence>
<evidence type="ECO:0000256" key="6">
    <source>
        <dbReference type="ARBA" id="ARBA00022932"/>
    </source>
</evidence>
<evidence type="ECO:0000256" key="3">
    <source>
        <dbReference type="ARBA" id="ARBA00022679"/>
    </source>
</evidence>
<keyword evidence="4" id="KW-0548">Nucleotidyltransferase</keyword>
<dbReference type="PATRIC" id="fig|266835.9.peg.3700"/>
<dbReference type="EMBL" id="BA000012">
    <property type="protein sequence ID" value="BAB51281.1"/>
    <property type="molecule type" value="Genomic_DNA"/>
</dbReference>
<dbReference type="Proteomes" id="UP000000552">
    <property type="component" value="Chromosome"/>
</dbReference>
<evidence type="ECO:0000256" key="1">
    <source>
        <dbReference type="ARBA" id="ARBA00005755"/>
    </source>
</evidence>
<reference evidence="11 12" key="1">
    <citation type="journal article" date="2000" name="DNA Res.">
        <title>Complete genome structure of the nitrogen-fixing symbiotic bacterium Mesorhizobium loti.</title>
        <authorList>
            <person name="Kaneko T."/>
            <person name="Nakamura Y."/>
            <person name="Sato S."/>
            <person name="Asamizu E."/>
            <person name="Kato T."/>
            <person name="Sasamoto S."/>
            <person name="Watanabe A."/>
            <person name="Idesawa K."/>
            <person name="Ishikawa A."/>
            <person name="Kawashima K."/>
            <person name="Kimura T."/>
            <person name="Kishida Y."/>
            <person name="Kiyokawa C."/>
            <person name="Kohara M."/>
            <person name="Matsumoto M."/>
            <person name="Matsuno A."/>
            <person name="Mochizuki Y."/>
            <person name="Nakayama S."/>
            <person name="Nakazaki N."/>
            <person name="Shimpo S."/>
            <person name="Sugimoto M."/>
            <person name="Takeuchi C."/>
            <person name="Yamada M."/>
            <person name="Tabata S."/>
        </authorList>
    </citation>
    <scope>NUCLEOTIDE SEQUENCE [LARGE SCALE GENOMIC DNA]</scope>
    <source>
        <strain evidence="12">LMG 29417 / CECT 9101 / MAFF 303099</strain>
    </source>
</reference>
<dbReference type="InterPro" id="IPR043502">
    <property type="entry name" value="DNA/RNA_pol_sf"/>
</dbReference>
<sequence length="930" mass="106124">MEVYAVAAARADASEREATLIQPDKSKLPEARRKGFGTANEQTYFTTIDPNDPPVTVSIRPENILPTPKRKGGQKKPPPTLHLIIGFDSEYQSRDPIGPTKDEAQDAKNEILSYQFCTRLVSKDSPQPSPQCSGIIIPAGNDQRWTLRDFVAAAIGSLIKECPDVKVPTDIYLVGHFTRADLPMFHEFRGEAKLSLNNVRNTFVSIENFIPMTIEDRDGNEIESFRIRLRDTILLAPANAKKLADIGEMLGIEKIELHKDRAAERKIKEDMKQFRGENWPLFRDYAIRDAEICTEYAERVIRQYDTLFEQFKMPLTLTSFGSKLVISDWENQGWDPNEVLGKEERLQTRFNKKKGFSVKKTITPYFEDVHFELDFVTETYHGGRNEQFLFGICDEHIWRDHDLSSAYTTAMSLIGKPVWEQMHRVEGIDEIDMLDLAFVSVDFEFPETVRFPTLPVRSPNGIIFPRKGRSYCAAPEVVLAKQLGAQFGAIKRSIRVPVERNTGIFSKFITDCIAKRTAFKKGTFENLFWKEVGNSTYGKTAQGLRKKRVYDLRDDDMVELPESTLTQPLFASFITSYTRAVLGEILNRFPSNVQVFSVTTDGFLSHASDAEIIEATSGPLFQSFRTARSRLVQDDLPLEVKHTIRQPLGWRTRGSATLKLGDGDKANIVIQKGGIKSQFDLTDREENARVVELFFNRTPGETQQYTSGIGLKDTIRYGSDFVYRSITKRLSMEFDWKRRPVAPQDRTVDFNGKTYTHLSFQSEPLDSLEEFLGIRAAWEKWDRQPFRLLKSVPDLSSFLNYLETNKKSNPSSQTYMRKSENADLLRLRRDITRAFRHLQAGFDAVQARTGRIRHKALCEILISAGIPCTVTDVDNARNDFIPYKTPSTDRVVSALNQLQQEHFPELDIDLFLDQQKLETNYSTISHPASP</sequence>
<comment type="similarity">
    <text evidence="1">Belongs to the DNA polymerase type-B family.</text>
</comment>
<dbReference type="eggNOG" id="ENOG502ZAHJ">
    <property type="taxonomic scope" value="Bacteria"/>
</dbReference>
<evidence type="ECO:0000259" key="10">
    <source>
        <dbReference type="Pfam" id="PF03175"/>
    </source>
</evidence>
<keyword evidence="6 11" id="KW-0239">DNA-directed DNA polymerase</keyword>
<evidence type="ECO:0000256" key="7">
    <source>
        <dbReference type="ARBA" id="ARBA00023125"/>
    </source>
</evidence>
<accession>Q98DJ0</accession>
<dbReference type="KEGG" id="mlo:mlr4683"/>
<dbReference type="SUPFAM" id="SSF56672">
    <property type="entry name" value="DNA/RNA polymerases"/>
    <property type="match status" value="1"/>
</dbReference>
<evidence type="ECO:0000313" key="12">
    <source>
        <dbReference type="Proteomes" id="UP000000552"/>
    </source>
</evidence>
<protein>
    <recommendedName>
        <fullName evidence="2">DNA-directed DNA polymerase</fullName>
        <ecNumber evidence="2">2.7.7.7</ecNumber>
    </recommendedName>
</protein>
<dbReference type="AlphaFoldDB" id="Q98DJ0"/>
<evidence type="ECO:0000256" key="9">
    <source>
        <dbReference type="SAM" id="MobiDB-lite"/>
    </source>
</evidence>
<dbReference type="GO" id="GO:0006260">
    <property type="term" value="P:DNA replication"/>
    <property type="evidence" value="ECO:0007669"/>
    <property type="project" value="UniProtKB-KW"/>
</dbReference>
<keyword evidence="5" id="KW-0235">DNA replication</keyword>
<dbReference type="HOGENOM" id="CLU_330857_0_0_5"/>
<dbReference type="InterPro" id="IPR004868">
    <property type="entry name" value="DNA-dir_DNA_pol_B_mt/vir"/>
</dbReference>
<organism evidence="11 12">
    <name type="scientific">Mesorhizobium japonicum (strain LMG 29417 / CECT 9101 / MAFF 303099)</name>
    <name type="common">Mesorhizobium loti (strain MAFF 303099)</name>
    <dbReference type="NCBI Taxonomy" id="266835"/>
    <lineage>
        <taxon>Bacteria</taxon>
        <taxon>Pseudomonadati</taxon>
        <taxon>Pseudomonadota</taxon>
        <taxon>Alphaproteobacteria</taxon>
        <taxon>Hyphomicrobiales</taxon>
        <taxon>Phyllobacteriaceae</taxon>
        <taxon>Mesorhizobium</taxon>
    </lineage>
</organism>
<feature type="region of interest" description="Disordered" evidence="9">
    <location>
        <begin position="12"/>
        <end position="79"/>
    </location>
</feature>
<name>Q98DJ0_RHILO</name>
<dbReference type="Pfam" id="PF03175">
    <property type="entry name" value="DNA_pol_B_2"/>
    <property type="match status" value="1"/>
</dbReference>
<evidence type="ECO:0000256" key="5">
    <source>
        <dbReference type="ARBA" id="ARBA00022705"/>
    </source>
</evidence>
<keyword evidence="3" id="KW-0808">Transferase</keyword>
<feature type="compositionally biased region" description="Basic and acidic residues" evidence="9">
    <location>
        <begin position="12"/>
        <end position="33"/>
    </location>
</feature>